<dbReference type="Proteomes" id="UP000301870">
    <property type="component" value="Chromosome 8"/>
</dbReference>
<reference evidence="3" key="1">
    <citation type="submission" date="2025-08" db="UniProtKB">
        <authorList>
            <consortium name="RefSeq"/>
        </authorList>
    </citation>
    <scope>IDENTIFICATION</scope>
    <source>
        <strain evidence="3">Ishihara</strain>
        <tissue evidence="3">Whole body</tissue>
    </source>
</reference>
<feature type="chain" id="PRO_5039889790" evidence="1">
    <location>
        <begin position="19"/>
        <end position="146"/>
    </location>
</feature>
<evidence type="ECO:0000256" key="1">
    <source>
        <dbReference type="SAM" id="SignalP"/>
    </source>
</evidence>
<dbReference type="SUPFAM" id="SSF47565">
    <property type="entry name" value="Insect pheromone/odorant-binding proteins"/>
    <property type="match status" value="1"/>
</dbReference>
<protein>
    <submittedName>
        <fullName evidence="3">Uncharacterized protein LOC111349019</fullName>
    </submittedName>
</protein>
<organism evidence="2 3">
    <name type="scientific">Spodoptera litura</name>
    <name type="common">Asian cotton leafworm</name>
    <dbReference type="NCBI Taxonomy" id="69820"/>
    <lineage>
        <taxon>Eukaryota</taxon>
        <taxon>Metazoa</taxon>
        <taxon>Ecdysozoa</taxon>
        <taxon>Arthropoda</taxon>
        <taxon>Hexapoda</taxon>
        <taxon>Insecta</taxon>
        <taxon>Pterygota</taxon>
        <taxon>Neoptera</taxon>
        <taxon>Endopterygota</taxon>
        <taxon>Lepidoptera</taxon>
        <taxon>Glossata</taxon>
        <taxon>Ditrysia</taxon>
        <taxon>Noctuoidea</taxon>
        <taxon>Noctuidae</taxon>
        <taxon>Amphipyrinae</taxon>
        <taxon>Spodoptera</taxon>
    </lineage>
</organism>
<dbReference type="CDD" id="cd23992">
    <property type="entry name" value="PBP_GOBP"/>
    <property type="match status" value="1"/>
</dbReference>
<dbReference type="Gene3D" id="1.10.238.20">
    <property type="entry name" value="Pheromone/general odorant binding protein domain"/>
    <property type="match status" value="1"/>
</dbReference>
<dbReference type="SMART" id="SM00708">
    <property type="entry name" value="PhBP"/>
    <property type="match status" value="1"/>
</dbReference>
<keyword evidence="2" id="KW-1185">Reference proteome</keyword>
<dbReference type="GO" id="GO:0005549">
    <property type="term" value="F:odorant binding"/>
    <property type="evidence" value="ECO:0007669"/>
    <property type="project" value="InterPro"/>
</dbReference>
<accession>A0A9J7IIV4</accession>
<evidence type="ECO:0000313" key="2">
    <source>
        <dbReference type="Proteomes" id="UP000301870"/>
    </source>
</evidence>
<feature type="signal peptide" evidence="1">
    <location>
        <begin position="1"/>
        <end position="18"/>
    </location>
</feature>
<dbReference type="AlphaFoldDB" id="A0A9J7IIV4"/>
<dbReference type="GeneID" id="111349019"/>
<evidence type="ECO:0000313" key="3">
    <source>
        <dbReference type="RefSeq" id="XP_022815744.1"/>
    </source>
</evidence>
<dbReference type="InterPro" id="IPR006170">
    <property type="entry name" value="PBP/GOBP"/>
</dbReference>
<dbReference type="OrthoDB" id="7425177at2759"/>
<sequence>MLGINVAVAVFFANIVCGVDETVKNSTTDEVVLAKRYQMECIEETRVDPDLITGIKGGSWSIPWNSRPLVRKWALCVMMKRGLMTKEGVYKLDVALKMVPREDRDAAEKVIDQCLTPKAIPAEDIAFEFIQCFKKSKANYSVSIFI</sequence>
<dbReference type="RefSeq" id="XP_022815744.1">
    <property type="nucleotide sequence ID" value="XM_022959976.1"/>
</dbReference>
<name>A0A9J7IIV4_SPOLT</name>
<dbReference type="Pfam" id="PF01395">
    <property type="entry name" value="PBP_GOBP"/>
    <property type="match status" value="1"/>
</dbReference>
<gene>
    <name evidence="3" type="primary">LOC111349019</name>
</gene>
<dbReference type="InterPro" id="IPR036728">
    <property type="entry name" value="PBP_GOBP_sf"/>
</dbReference>
<dbReference type="KEGG" id="sliu:111349019"/>
<proteinExistence type="predicted"/>
<keyword evidence="1" id="KW-0732">Signal</keyword>